<dbReference type="EMBL" id="VRSV01000001">
    <property type="protein sequence ID" value="TXK13015.1"/>
    <property type="molecule type" value="Genomic_DNA"/>
</dbReference>
<comment type="caution">
    <text evidence="1">The sequence shown here is derived from an EMBL/GenBank/DDBJ whole genome shotgun (WGS) entry which is preliminary data.</text>
</comment>
<reference evidence="1 2" key="1">
    <citation type="submission" date="2019-08" db="EMBL/GenBank/DDBJ databases">
        <authorList>
            <person name="Dong K."/>
        </authorList>
    </citation>
    <scope>NUCLEOTIDE SEQUENCE [LARGE SCALE GENOMIC DNA]</scope>
    <source>
        <strain evidence="1 2">JCM14558</strain>
    </source>
</reference>
<organism evidence="1 2">
    <name type="scientific">Microbacterium hatanonis</name>
    <dbReference type="NCBI Taxonomy" id="404366"/>
    <lineage>
        <taxon>Bacteria</taxon>
        <taxon>Bacillati</taxon>
        <taxon>Actinomycetota</taxon>
        <taxon>Actinomycetes</taxon>
        <taxon>Micrococcales</taxon>
        <taxon>Microbacteriaceae</taxon>
        <taxon>Microbacterium</taxon>
    </lineage>
</organism>
<name>A0A5C8I521_9MICO</name>
<dbReference type="AlphaFoldDB" id="A0A5C8I521"/>
<protein>
    <submittedName>
        <fullName evidence="1">ATPase</fullName>
    </submittedName>
</protein>
<keyword evidence="2" id="KW-1185">Reference proteome</keyword>
<proteinExistence type="predicted"/>
<dbReference type="Proteomes" id="UP000321034">
    <property type="component" value="Unassembled WGS sequence"/>
</dbReference>
<evidence type="ECO:0000313" key="2">
    <source>
        <dbReference type="Proteomes" id="UP000321034"/>
    </source>
</evidence>
<dbReference type="RefSeq" id="WP_147893702.1">
    <property type="nucleotide sequence ID" value="NZ_BAAANR010000001.1"/>
</dbReference>
<dbReference type="OrthoDB" id="5121327at2"/>
<evidence type="ECO:0000313" key="1">
    <source>
        <dbReference type="EMBL" id="TXK13015.1"/>
    </source>
</evidence>
<accession>A0A5C8I521</accession>
<sequence>MKTFVWFVLGIAGGFVVAHLVNKDPRGHEMLSQVDARIGEFTDRMGDAYRDQEAQFVDLVAEAKTAASDAVAAAGNVAADAAEAAKNATAKLTD</sequence>
<gene>
    <name evidence="1" type="ORF">FVP77_06135</name>
</gene>